<reference evidence="2 3" key="1">
    <citation type="journal article" date="2024" name="BMC Genomics">
        <title>De novo assembly and annotation of Popillia japonica's genome with initial clues to its potential as an invasive pest.</title>
        <authorList>
            <person name="Cucini C."/>
            <person name="Boschi S."/>
            <person name="Funari R."/>
            <person name="Cardaioli E."/>
            <person name="Iannotti N."/>
            <person name="Marturano G."/>
            <person name="Paoli F."/>
            <person name="Bruttini M."/>
            <person name="Carapelli A."/>
            <person name="Frati F."/>
            <person name="Nardi F."/>
        </authorList>
    </citation>
    <scope>NUCLEOTIDE SEQUENCE [LARGE SCALE GENOMIC DNA]</scope>
    <source>
        <strain evidence="2">DMR45628</strain>
    </source>
</reference>
<dbReference type="Proteomes" id="UP001458880">
    <property type="component" value="Unassembled WGS sequence"/>
</dbReference>
<sequence>MQEFSEKMQQYKMLKTTVETQNTTINSLTKENRELKKQIKKIEDDYKAKEQDMKQKFMEIYNEQKKVNNELEKYQAVPEFKGILDLYSELLDFRKKVDNVLKNDPVHQQRRKLDKKIEEYKQKNLELEMELRRNGGKITTKARTNELQQAEIELRKVKEQVQMKYIGNRTKINEMTSQMKNSTAKLVSTLTNVLAETQKHLEKFNVDLENISKSCNEFVEKPIYDAILNILLEQQNGLMKDMLDCNASGLSSVSIKDDEYLYESGTESPDEDDVESLRGDGKHYKIIMHNVNEEWTDGLSDLQKVQAIVRTFTTLSVNDVRVERMGKVNPAKKRPIKVLLPTFQHVQVILKMKTKLQNTCYSDVRICSFKNKQPSKSGPPKKGSKRN</sequence>
<dbReference type="EMBL" id="JASPKY010000250">
    <property type="protein sequence ID" value="KAK9716919.1"/>
    <property type="molecule type" value="Genomic_DNA"/>
</dbReference>
<keyword evidence="3" id="KW-1185">Reference proteome</keyword>
<evidence type="ECO:0000313" key="3">
    <source>
        <dbReference type="Proteomes" id="UP001458880"/>
    </source>
</evidence>
<feature type="coiled-coil region" evidence="1">
    <location>
        <begin position="106"/>
        <end position="160"/>
    </location>
</feature>
<organism evidence="2 3">
    <name type="scientific">Popillia japonica</name>
    <name type="common">Japanese beetle</name>
    <dbReference type="NCBI Taxonomy" id="7064"/>
    <lineage>
        <taxon>Eukaryota</taxon>
        <taxon>Metazoa</taxon>
        <taxon>Ecdysozoa</taxon>
        <taxon>Arthropoda</taxon>
        <taxon>Hexapoda</taxon>
        <taxon>Insecta</taxon>
        <taxon>Pterygota</taxon>
        <taxon>Neoptera</taxon>
        <taxon>Endopterygota</taxon>
        <taxon>Coleoptera</taxon>
        <taxon>Polyphaga</taxon>
        <taxon>Scarabaeiformia</taxon>
        <taxon>Scarabaeidae</taxon>
        <taxon>Rutelinae</taxon>
        <taxon>Popillia</taxon>
    </lineage>
</organism>
<dbReference type="AlphaFoldDB" id="A0AAW1KEP3"/>
<keyword evidence="1" id="KW-0175">Coiled coil</keyword>
<feature type="coiled-coil region" evidence="1">
    <location>
        <begin position="18"/>
        <end position="59"/>
    </location>
</feature>
<proteinExistence type="predicted"/>
<evidence type="ECO:0000313" key="2">
    <source>
        <dbReference type="EMBL" id="KAK9716919.1"/>
    </source>
</evidence>
<name>A0AAW1KEP3_POPJA</name>
<evidence type="ECO:0000256" key="1">
    <source>
        <dbReference type="SAM" id="Coils"/>
    </source>
</evidence>
<gene>
    <name evidence="2" type="ORF">QE152_g24462</name>
</gene>
<accession>A0AAW1KEP3</accession>
<protein>
    <submittedName>
        <fullName evidence="2">Uncharacterized protein</fullName>
    </submittedName>
</protein>
<comment type="caution">
    <text evidence="2">The sequence shown here is derived from an EMBL/GenBank/DDBJ whole genome shotgun (WGS) entry which is preliminary data.</text>
</comment>